<evidence type="ECO:0000313" key="2">
    <source>
        <dbReference type="Proteomes" id="UP000179118"/>
    </source>
</evidence>
<reference evidence="1 2" key="1">
    <citation type="journal article" date="2016" name="Nat. Commun.">
        <title>Thousands of microbial genomes shed light on interconnected biogeochemical processes in an aquifer system.</title>
        <authorList>
            <person name="Anantharaman K."/>
            <person name="Brown C.T."/>
            <person name="Hug L.A."/>
            <person name="Sharon I."/>
            <person name="Castelle C.J."/>
            <person name="Probst A.J."/>
            <person name="Thomas B.C."/>
            <person name="Singh A."/>
            <person name="Wilkins M.J."/>
            <person name="Karaoz U."/>
            <person name="Brodie E.L."/>
            <person name="Williams K.H."/>
            <person name="Hubbard S.S."/>
            <person name="Banfield J.F."/>
        </authorList>
    </citation>
    <scope>NUCLEOTIDE SEQUENCE [LARGE SCALE GENOMIC DNA]</scope>
</reference>
<proteinExistence type="predicted"/>
<name>A0A1G2S6Z8_9BACT</name>
<dbReference type="AlphaFoldDB" id="A0A1G2S6Z8"/>
<protein>
    <submittedName>
        <fullName evidence="1">Uncharacterized protein</fullName>
    </submittedName>
</protein>
<accession>A0A1G2S6Z8</accession>
<comment type="caution">
    <text evidence="1">The sequence shown here is derived from an EMBL/GenBank/DDBJ whole genome shotgun (WGS) entry which is preliminary data.</text>
</comment>
<dbReference type="EMBL" id="MHUT01000013">
    <property type="protein sequence ID" value="OHA80870.1"/>
    <property type="molecule type" value="Genomic_DNA"/>
</dbReference>
<organism evidence="1 2">
    <name type="scientific">Candidatus Yonathbacteria bacterium RIFCSPHIGHO2_02_FULL_44_14</name>
    <dbReference type="NCBI Taxonomy" id="1802724"/>
    <lineage>
        <taxon>Bacteria</taxon>
        <taxon>Candidatus Yonathiibacteriota</taxon>
    </lineage>
</organism>
<gene>
    <name evidence="1" type="ORF">A3D51_00970</name>
</gene>
<evidence type="ECO:0000313" key="1">
    <source>
        <dbReference type="EMBL" id="OHA80870.1"/>
    </source>
</evidence>
<dbReference type="Proteomes" id="UP000179118">
    <property type="component" value="Unassembled WGS sequence"/>
</dbReference>
<sequence>MKKVSNRLYPVTTLVLLMVSVVLVAMTSTTQASSIVNLTKEERLQRANDQLKKIEKNMGGQSVALVSFREFKKKEFAKELAEQHGLKASQIYAAHATTRKTFRGGYFVGEDGMITNDDLSRFEEQAKASSQFAVERYNRMIEESLKYFENFQEVVTKGPDGAIVRTEDIKEQKKLLEGTRQSLKDEEAFLGALNNSGLKVYGLLVTASNDRLLKLSNHPDVHVVEVLSKPEDDKKASPILPTN</sequence>